<dbReference type="GO" id="GO:0006970">
    <property type="term" value="P:response to osmotic stress"/>
    <property type="evidence" value="ECO:0007669"/>
    <property type="project" value="UniProtKB-ARBA"/>
</dbReference>
<dbReference type="InterPro" id="IPR003439">
    <property type="entry name" value="ABC_transporter-like_ATP-bd"/>
</dbReference>
<protein>
    <recommendedName>
        <fullName evidence="8">Quaternary amine transport ATP-binding protein</fullName>
        <ecNumber evidence="8">7.6.2.9</ecNumber>
    </recommendedName>
</protein>
<evidence type="ECO:0000313" key="12">
    <source>
        <dbReference type="Proteomes" id="UP000067625"/>
    </source>
</evidence>
<dbReference type="GO" id="GO:0031460">
    <property type="term" value="P:glycine betaine transport"/>
    <property type="evidence" value="ECO:0007669"/>
    <property type="project" value="InterPro"/>
</dbReference>
<dbReference type="EC" id="7.6.2.9" evidence="8"/>
<dbReference type="PROSITE" id="PS50893">
    <property type="entry name" value="ABC_TRANSPORTER_2"/>
    <property type="match status" value="1"/>
</dbReference>
<reference evidence="12" key="1">
    <citation type="submission" date="2015-08" db="EMBL/GenBank/DDBJ databases">
        <title>Genome sequencing project for genomic taxonomy and phylogenomics of Bacillus-like bacteria.</title>
        <authorList>
            <person name="Liu B."/>
            <person name="Wang J."/>
            <person name="Zhu Y."/>
            <person name="Liu G."/>
            <person name="Chen Q."/>
            <person name="Chen Z."/>
            <person name="Lan J."/>
            <person name="Che J."/>
            <person name="Ge C."/>
            <person name="Shi H."/>
            <person name="Pan Z."/>
            <person name="Liu X."/>
        </authorList>
    </citation>
    <scope>NUCLEOTIDE SEQUENCE [LARGE SCALE GENOMIC DNA]</scope>
    <source>
        <strain evidence="12">FJAT-4402</strain>
    </source>
</reference>
<evidence type="ECO:0000256" key="1">
    <source>
        <dbReference type="ARBA" id="ARBA00005417"/>
    </source>
</evidence>
<name>A0A0M4FKP2_9BACI</name>
<evidence type="ECO:0000313" key="11">
    <source>
        <dbReference type="EMBL" id="ALC83987.1"/>
    </source>
</evidence>
<dbReference type="SUPFAM" id="SSF54631">
    <property type="entry name" value="CBS-domain pair"/>
    <property type="match status" value="1"/>
</dbReference>
<keyword evidence="3 8" id="KW-0547">Nucleotide-binding</keyword>
<dbReference type="InterPro" id="IPR051921">
    <property type="entry name" value="ABC_osmolyte_uptake_ATP-bind"/>
</dbReference>
<keyword evidence="8" id="KW-0997">Cell inner membrane</keyword>
<proteinExistence type="inferred from homology"/>
<dbReference type="PROSITE" id="PS51371">
    <property type="entry name" value="CBS"/>
    <property type="match status" value="1"/>
</dbReference>
<dbReference type="InterPro" id="IPR017871">
    <property type="entry name" value="ABC_transporter-like_CS"/>
</dbReference>
<dbReference type="Gene3D" id="3.90.1280.20">
    <property type="match status" value="1"/>
</dbReference>
<evidence type="ECO:0000256" key="4">
    <source>
        <dbReference type="ARBA" id="ARBA00022840"/>
    </source>
</evidence>
<evidence type="ECO:0000256" key="3">
    <source>
        <dbReference type="ARBA" id="ARBA00022741"/>
    </source>
</evidence>
<comment type="catalytic activity">
    <reaction evidence="8">
        <text>a quaternary ammonium(out) + ATP + H2O = a quaternary ammonium(in) + ADP + phosphate + H(+)</text>
        <dbReference type="Rhea" id="RHEA:11036"/>
        <dbReference type="ChEBI" id="CHEBI:15377"/>
        <dbReference type="ChEBI" id="CHEBI:15378"/>
        <dbReference type="ChEBI" id="CHEBI:30616"/>
        <dbReference type="ChEBI" id="CHEBI:35267"/>
        <dbReference type="ChEBI" id="CHEBI:43474"/>
        <dbReference type="ChEBI" id="CHEBI:456216"/>
    </reaction>
</comment>
<dbReference type="NCBIfam" id="TIGR01186">
    <property type="entry name" value="proV"/>
    <property type="match status" value="1"/>
</dbReference>
<evidence type="ECO:0000256" key="2">
    <source>
        <dbReference type="ARBA" id="ARBA00022448"/>
    </source>
</evidence>
<dbReference type="SMART" id="SM00382">
    <property type="entry name" value="AAA"/>
    <property type="match status" value="1"/>
</dbReference>
<dbReference type="Pfam" id="PF00571">
    <property type="entry name" value="CBS"/>
    <property type="match status" value="2"/>
</dbReference>
<dbReference type="PANTHER" id="PTHR43869">
    <property type="entry name" value="GLYCINE BETAINE/PROLINE BETAINE TRANSPORT SYSTEM ATP-BINDING PROTEIN PROV"/>
    <property type="match status" value="1"/>
</dbReference>
<dbReference type="RefSeq" id="WP_053605876.1">
    <property type="nucleotide sequence ID" value="NZ_CP012600.1"/>
</dbReference>
<evidence type="ECO:0000256" key="7">
    <source>
        <dbReference type="PROSITE-ProRule" id="PRU00703"/>
    </source>
</evidence>
<keyword evidence="6 7" id="KW-0129">CBS domain</keyword>
<dbReference type="PATRIC" id="fig|1441095.3.peg.5022"/>
<keyword evidence="8" id="KW-0472">Membrane</keyword>
<dbReference type="PROSITE" id="PS00211">
    <property type="entry name" value="ABC_TRANSPORTER_1"/>
    <property type="match status" value="1"/>
</dbReference>
<feature type="domain" description="CBS" evidence="10">
    <location>
        <begin position="287"/>
        <end position="343"/>
    </location>
</feature>
<dbReference type="InterPro" id="IPR003593">
    <property type="entry name" value="AAA+_ATPase"/>
</dbReference>
<feature type="domain" description="ABC transporter" evidence="9">
    <location>
        <begin position="12"/>
        <end position="272"/>
    </location>
</feature>
<evidence type="ECO:0000259" key="9">
    <source>
        <dbReference type="PROSITE" id="PS50893"/>
    </source>
</evidence>
<keyword evidence="12" id="KW-1185">Reference proteome</keyword>
<dbReference type="STRING" id="1441095.AM592_22670"/>
<comment type="subcellular location">
    <subcellularLocation>
        <location evidence="8">Cell inner membrane</location>
        <topology evidence="8">Peripheral membrane protein</topology>
    </subcellularLocation>
</comment>
<keyword evidence="5" id="KW-0029">Amino-acid transport</keyword>
<dbReference type="InterPro" id="IPR027417">
    <property type="entry name" value="P-loop_NTPase"/>
</dbReference>
<dbReference type="CDD" id="cd03294">
    <property type="entry name" value="ABC_Pro_Gly_Betaine"/>
    <property type="match status" value="1"/>
</dbReference>
<dbReference type="EMBL" id="CP012600">
    <property type="protein sequence ID" value="ALC83987.1"/>
    <property type="molecule type" value="Genomic_DNA"/>
</dbReference>
<dbReference type="PANTHER" id="PTHR43869:SF1">
    <property type="entry name" value="GLYCINE BETAINE_PROLINE BETAINE TRANSPORT SYSTEM ATP-BINDING PROTEIN PROV"/>
    <property type="match status" value="1"/>
</dbReference>
<dbReference type="Proteomes" id="UP000067625">
    <property type="component" value="Chromosome"/>
</dbReference>
<dbReference type="GO" id="GO:0006865">
    <property type="term" value="P:amino acid transport"/>
    <property type="evidence" value="ECO:0007669"/>
    <property type="project" value="UniProtKB-UniRule"/>
</dbReference>
<dbReference type="Pfam" id="PF00005">
    <property type="entry name" value="ABC_tran"/>
    <property type="match status" value="1"/>
</dbReference>
<dbReference type="GO" id="GO:0005886">
    <property type="term" value="C:plasma membrane"/>
    <property type="evidence" value="ECO:0007669"/>
    <property type="project" value="UniProtKB-SubCell"/>
</dbReference>
<dbReference type="InterPro" id="IPR046342">
    <property type="entry name" value="CBS_dom_sf"/>
</dbReference>
<evidence type="ECO:0000256" key="8">
    <source>
        <dbReference type="RuleBase" id="RU369116"/>
    </source>
</evidence>
<comment type="subunit">
    <text evidence="8">The complex is probably composed of two ATP-binding proteins, two transmembrane proteins and a solute-binding protein.</text>
</comment>
<accession>A0A0M4FKP2</accession>
<dbReference type="GO" id="GO:0005524">
    <property type="term" value="F:ATP binding"/>
    <property type="evidence" value="ECO:0007669"/>
    <property type="project" value="UniProtKB-UniRule"/>
</dbReference>
<dbReference type="InterPro" id="IPR000644">
    <property type="entry name" value="CBS_dom"/>
</dbReference>
<dbReference type="AlphaFoldDB" id="A0A0M4FKP2"/>
<gene>
    <name evidence="11" type="ORF">AM592_22670</name>
</gene>
<dbReference type="Gene3D" id="3.40.50.300">
    <property type="entry name" value="P-loop containing nucleotide triphosphate hydrolases"/>
    <property type="match status" value="1"/>
</dbReference>
<keyword evidence="2 8" id="KW-0813">Transport</keyword>
<dbReference type="InterPro" id="IPR005892">
    <property type="entry name" value="Gly-betaine_transp_ATP-bd"/>
</dbReference>
<dbReference type="OrthoDB" id="9802264at2"/>
<dbReference type="FunFam" id="3.40.50.300:FF:000201">
    <property type="entry name" value="Glycine betaine/L-proline ABC transporter ATP-binding protein"/>
    <property type="match status" value="1"/>
</dbReference>
<evidence type="ECO:0000256" key="5">
    <source>
        <dbReference type="ARBA" id="ARBA00022970"/>
    </source>
</evidence>
<evidence type="ECO:0000259" key="10">
    <source>
        <dbReference type="PROSITE" id="PS51371"/>
    </source>
</evidence>
<comment type="similarity">
    <text evidence="1 8">Belongs to the ABC transporter superfamily.</text>
</comment>
<dbReference type="SUPFAM" id="SSF52540">
    <property type="entry name" value="P-loop containing nucleoside triphosphate hydrolases"/>
    <property type="match status" value="1"/>
</dbReference>
<sequence length="419" mass="47307">MQRESGFAEPIIRVSNVSKVFGRQKEQALELRKLGQSKHEVEQETKTTVAIFDANFEVKKGEIFVLIGLSGSGKSTLLRCLNGLIEPTEGMVFLENDDIAHMANRQLQQVRRNKIGMVFQNVGLLPNRTVIDNVTFGLELQGVPAGVREKKGKDALELVGLNGQAYKRIYELSGGMQQRVGLARALASNQEILLMDEPFSALDPLIRREMQKLFLDIQGEIQKTVIFVTHDLDEALTLGHRAAVMKDGEIVQLGTAEEILSRPATDYVKQLVQDVDYSKIRLTKSAMTPVEVFAYENESPQVVLRRMKTNKLSNIFVLDRRHHLLGILNIHEVAELVEFHKQSLIGKVENQMHRVHLDVPLRETLPLFINNDLPVAVVDYQNRLEGMITQSTLIASLTEQIKGDEEQDFDSYQMEGVQR</sequence>
<dbReference type="GO" id="GO:0016887">
    <property type="term" value="F:ATP hydrolysis activity"/>
    <property type="evidence" value="ECO:0007669"/>
    <property type="project" value="UniProtKB-UniRule"/>
</dbReference>
<keyword evidence="8" id="KW-1003">Cell membrane</keyword>
<keyword evidence="4 8" id="KW-0067">ATP-binding</keyword>
<reference evidence="11 12" key="2">
    <citation type="journal article" date="2016" name="Int. J. Syst. Evol. Microbiol.">
        <title>Bacillus gobiensis sp. nov., isolated from a soil sample.</title>
        <authorList>
            <person name="Liu B."/>
            <person name="Liu G.H."/>
            <person name="Cetin S."/>
            <person name="Schumann P."/>
            <person name="Pan Z.Z."/>
            <person name="Chen Q.Q."/>
        </authorList>
    </citation>
    <scope>NUCLEOTIDE SEQUENCE [LARGE SCALE GENOMIC DNA]</scope>
    <source>
        <strain evidence="11 12">FJAT-4402</strain>
    </source>
</reference>
<dbReference type="GO" id="GO:0015418">
    <property type="term" value="F:ABC-type quaternary ammonium compound transporting activity"/>
    <property type="evidence" value="ECO:0007669"/>
    <property type="project" value="UniProtKB-EC"/>
</dbReference>
<evidence type="ECO:0000256" key="6">
    <source>
        <dbReference type="ARBA" id="ARBA00023122"/>
    </source>
</evidence>
<organism evidence="11 12">
    <name type="scientific">Bacillus gobiensis</name>
    <dbReference type="NCBI Taxonomy" id="1441095"/>
    <lineage>
        <taxon>Bacteria</taxon>
        <taxon>Bacillati</taxon>
        <taxon>Bacillota</taxon>
        <taxon>Bacilli</taxon>
        <taxon>Bacillales</taxon>
        <taxon>Bacillaceae</taxon>
        <taxon>Bacillus</taxon>
    </lineage>
</organism>